<dbReference type="InterPro" id="IPR009060">
    <property type="entry name" value="UBA-like_sf"/>
</dbReference>
<dbReference type="PROSITE" id="PS50937">
    <property type="entry name" value="HTH_MERR_2"/>
    <property type="match status" value="1"/>
</dbReference>
<evidence type="ECO:0000259" key="11">
    <source>
        <dbReference type="PROSITE" id="PS50937"/>
    </source>
</evidence>
<dbReference type="GO" id="GO:0003677">
    <property type="term" value="F:DNA binding"/>
    <property type="evidence" value="ECO:0007669"/>
    <property type="project" value="InterPro"/>
</dbReference>
<evidence type="ECO:0000259" key="10">
    <source>
        <dbReference type="PROSITE" id="PS50030"/>
    </source>
</evidence>
<dbReference type="PROSITE" id="PS50030">
    <property type="entry name" value="UBA"/>
    <property type="match status" value="1"/>
</dbReference>
<feature type="compositionally biased region" description="Polar residues" evidence="9">
    <location>
        <begin position="116"/>
        <end position="128"/>
    </location>
</feature>
<dbReference type="InterPro" id="IPR038870">
    <property type="entry name" value="UBAP1"/>
</dbReference>
<keyword evidence="5" id="KW-0677">Repeat</keyword>
<feature type="region of interest" description="Disordered" evidence="9">
    <location>
        <begin position="116"/>
        <end position="147"/>
    </location>
</feature>
<dbReference type="AlphaFoldDB" id="A0A7K7XA35"/>
<dbReference type="GO" id="GO:0005829">
    <property type="term" value="C:cytosol"/>
    <property type="evidence" value="ECO:0007669"/>
    <property type="project" value="UniProtKB-SubCell"/>
</dbReference>
<dbReference type="InterPro" id="IPR015940">
    <property type="entry name" value="UBA"/>
</dbReference>
<evidence type="ECO:0000256" key="8">
    <source>
        <dbReference type="ARBA" id="ARBA00071936"/>
    </source>
</evidence>
<organism evidence="13 14">
    <name type="scientific">Mohoua ochrocephala</name>
    <dbReference type="NCBI Taxonomy" id="874463"/>
    <lineage>
        <taxon>Eukaryota</taxon>
        <taxon>Metazoa</taxon>
        <taxon>Chordata</taxon>
        <taxon>Craniata</taxon>
        <taxon>Vertebrata</taxon>
        <taxon>Euteleostomi</taxon>
        <taxon>Archelosauria</taxon>
        <taxon>Archosauria</taxon>
        <taxon>Dinosauria</taxon>
        <taxon>Saurischia</taxon>
        <taxon>Theropoda</taxon>
        <taxon>Coelurosauria</taxon>
        <taxon>Aves</taxon>
        <taxon>Neognathae</taxon>
        <taxon>Neoaves</taxon>
        <taxon>Telluraves</taxon>
        <taxon>Australaves</taxon>
        <taxon>Passeriformes</taxon>
        <taxon>Meliphagoidea</taxon>
        <taxon>Acanthizidae</taxon>
        <taxon>Mohoua</taxon>
    </lineage>
</organism>
<dbReference type="Pfam" id="PF22567">
    <property type="entry name" value="UBA_9"/>
    <property type="match status" value="1"/>
</dbReference>
<evidence type="ECO:0000256" key="9">
    <source>
        <dbReference type="SAM" id="MobiDB-lite"/>
    </source>
</evidence>
<dbReference type="GO" id="GO:0000813">
    <property type="term" value="C:ESCRT I complex"/>
    <property type="evidence" value="ECO:0007669"/>
    <property type="project" value="InterPro"/>
</dbReference>
<feature type="region of interest" description="Disordered" evidence="9">
    <location>
        <begin position="63"/>
        <end position="91"/>
    </location>
</feature>
<evidence type="ECO:0000256" key="2">
    <source>
        <dbReference type="ARBA" id="ARBA00004514"/>
    </source>
</evidence>
<proteinExistence type="predicted"/>
<dbReference type="InterPro" id="IPR023340">
    <property type="entry name" value="UMA"/>
</dbReference>
<comment type="caution">
    <text evidence="13">The sequence shown here is derived from an EMBL/GenBank/DDBJ whole genome shotgun (WGS) entry which is preliminary data.</text>
</comment>
<keyword evidence="14" id="KW-1185">Reference proteome</keyword>
<dbReference type="Pfam" id="PF21267">
    <property type="entry name" value="UBAP-1_UBA2"/>
    <property type="match status" value="1"/>
</dbReference>
<feature type="compositionally biased region" description="Basic and acidic residues" evidence="9">
    <location>
        <begin position="63"/>
        <end position="74"/>
    </location>
</feature>
<evidence type="ECO:0000259" key="12">
    <source>
        <dbReference type="PROSITE" id="PS51497"/>
    </source>
</evidence>
<evidence type="ECO:0000256" key="4">
    <source>
        <dbReference type="ARBA" id="ARBA00022490"/>
    </source>
</evidence>
<dbReference type="Proteomes" id="UP000586926">
    <property type="component" value="Unassembled WGS sequence"/>
</dbReference>
<keyword evidence="3" id="KW-0813">Transport</keyword>
<dbReference type="InterPro" id="IPR042575">
    <property type="entry name" value="UBAP1_C"/>
</dbReference>
<dbReference type="FunFam" id="1.20.120.1920:FF:000001">
    <property type="entry name" value="Ubiquitin associated protein 1"/>
    <property type="match status" value="1"/>
</dbReference>
<dbReference type="InterPro" id="IPR000551">
    <property type="entry name" value="MerR-type_HTH_dom"/>
</dbReference>
<dbReference type="CDD" id="cd14315">
    <property type="entry name" value="UBA1_UBAP1"/>
    <property type="match status" value="1"/>
</dbReference>
<accession>A0A7K7XA35</accession>
<evidence type="ECO:0000256" key="5">
    <source>
        <dbReference type="ARBA" id="ARBA00022737"/>
    </source>
</evidence>
<dbReference type="PANTHER" id="PTHR15960">
    <property type="entry name" value="LD44032P"/>
    <property type="match status" value="1"/>
</dbReference>
<feature type="region of interest" description="Disordered" evidence="9">
    <location>
        <begin position="345"/>
        <end position="365"/>
    </location>
</feature>
<evidence type="ECO:0000256" key="3">
    <source>
        <dbReference type="ARBA" id="ARBA00022448"/>
    </source>
</evidence>
<dbReference type="GO" id="GO:0015031">
    <property type="term" value="P:protein transport"/>
    <property type="evidence" value="ECO:0007669"/>
    <property type="project" value="UniProtKB-KW"/>
</dbReference>
<dbReference type="Gene3D" id="1.20.120.1920">
    <property type="entry name" value="UBAP1 SOUBA domain"/>
    <property type="match status" value="1"/>
</dbReference>
<dbReference type="GO" id="GO:0043130">
    <property type="term" value="F:ubiquitin binding"/>
    <property type="evidence" value="ECO:0007669"/>
    <property type="project" value="InterPro"/>
</dbReference>
<feature type="non-terminal residue" evidence="13">
    <location>
        <position position="480"/>
    </location>
</feature>
<sequence>GPFSYLDDVPFKIGDKFKIPAKVGLPIGFSLPDSSQLVREAQYDFSLEKKTIEWAEDIKKIQAAQREAERKAEEALANSKAAPEDSTKMGFSEGPCPEAMPPPINPILASLQHNNILTPTPANSSSVKQKVLSPPRPKADFNPADFECEEDPFDKLELKTIDDKEELKNILEIHVGTTGPIVAQLLDNTLPKGGSESVLQDEEVLASIERATLDFKPLHKPNGFITLPQLGNCEKMSLSSKVSLSPITSVSNIKSLSFPKLDSDEGDQKSSKLTSTFHSTTCLRNGTLLSSLQACAQSKADSGRETSSSSPRLSSLAVSTVCTEEESSQSTSTTVTHQNFAVSKVPNNSSCTKRPGGLKAELQQGLSPSERHCVETVVNMGYSPENVLKAMKKKGQNIDQVLDYLFVHGQLCEKGFDPLLVEAALEMHQCSEEKITELLQLMSQFKEMGFELKDIKEVLLLHNNDQHNALEDLMARAGAS</sequence>
<reference evidence="13 14" key="1">
    <citation type="submission" date="2019-09" db="EMBL/GenBank/DDBJ databases">
        <title>Bird 10,000 Genomes (B10K) Project - Family phase.</title>
        <authorList>
            <person name="Zhang G."/>
        </authorList>
    </citation>
    <scope>NUCLEOTIDE SEQUENCE [LARGE SCALE GENOMIC DNA]</scope>
    <source>
        <strain evidence="13">B10K-DU-030-22</strain>
        <tissue evidence="13">Blood</tissue>
    </source>
</reference>
<evidence type="ECO:0000313" key="14">
    <source>
        <dbReference type="Proteomes" id="UP000586926"/>
    </source>
</evidence>
<keyword evidence="6" id="KW-0967">Endosome</keyword>
<keyword evidence="7" id="KW-0653">Protein transport</keyword>
<dbReference type="EMBL" id="VZTA01009785">
    <property type="protein sequence ID" value="NXA62368.1"/>
    <property type="molecule type" value="Genomic_DNA"/>
</dbReference>
<dbReference type="PANTHER" id="PTHR15960:SF2">
    <property type="entry name" value="UBIQUITIN-ASSOCIATED PROTEIN 1"/>
    <property type="match status" value="1"/>
</dbReference>
<comment type="subcellular location">
    <subcellularLocation>
        <location evidence="2">Cytoplasm</location>
        <location evidence="2">Cytosol</location>
    </subcellularLocation>
    <subcellularLocation>
        <location evidence="1">Endosome</location>
    </subcellularLocation>
</comment>
<gene>
    <name evidence="13" type="primary">Ubap1</name>
    <name evidence="13" type="ORF">MOHOCH_R06514</name>
</gene>
<evidence type="ECO:0000256" key="7">
    <source>
        <dbReference type="ARBA" id="ARBA00022927"/>
    </source>
</evidence>
<feature type="domain" description="UMA" evidence="12">
    <location>
        <begin position="6"/>
        <end position="52"/>
    </location>
</feature>
<evidence type="ECO:0000313" key="13">
    <source>
        <dbReference type="EMBL" id="NXA62368.1"/>
    </source>
</evidence>
<dbReference type="PROSITE" id="PS51497">
    <property type="entry name" value="UMA"/>
    <property type="match status" value="1"/>
</dbReference>
<keyword evidence="4" id="KW-0963">Cytoplasm</keyword>
<name>A0A7K7XA35_9PASS</name>
<evidence type="ECO:0000256" key="6">
    <source>
        <dbReference type="ARBA" id="ARBA00022753"/>
    </source>
</evidence>
<evidence type="ECO:0000256" key="1">
    <source>
        <dbReference type="ARBA" id="ARBA00004177"/>
    </source>
</evidence>
<dbReference type="InterPro" id="IPR049467">
    <property type="entry name" value="UBAP-1-like_UBA2"/>
</dbReference>
<dbReference type="GO" id="GO:0043162">
    <property type="term" value="P:ubiquitin-dependent protein catabolic process via the multivesicular body sorting pathway"/>
    <property type="evidence" value="ECO:0007669"/>
    <property type="project" value="InterPro"/>
</dbReference>
<dbReference type="GO" id="GO:0006355">
    <property type="term" value="P:regulation of DNA-templated transcription"/>
    <property type="evidence" value="ECO:0007669"/>
    <property type="project" value="InterPro"/>
</dbReference>
<feature type="domain" description="UBA" evidence="10">
    <location>
        <begin position="367"/>
        <end position="408"/>
    </location>
</feature>
<protein>
    <recommendedName>
        <fullName evidence="8">Ubiquitin-associated protein 1</fullName>
    </recommendedName>
</protein>
<feature type="domain" description="HTH merR-type" evidence="11">
    <location>
        <begin position="437"/>
        <end position="461"/>
    </location>
</feature>
<dbReference type="SUPFAM" id="SSF46934">
    <property type="entry name" value="UBA-like"/>
    <property type="match status" value="2"/>
</dbReference>
<feature type="non-terminal residue" evidence="13">
    <location>
        <position position="1"/>
    </location>
</feature>
<dbReference type="CDD" id="cd14316">
    <property type="entry name" value="UBA2_UBAP1_like"/>
    <property type="match status" value="1"/>
</dbReference>